<dbReference type="AlphaFoldDB" id="A0A0C2Z5I6"/>
<feature type="region of interest" description="Disordered" evidence="1">
    <location>
        <begin position="1"/>
        <end position="25"/>
    </location>
</feature>
<name>A0A0C2Z5I6_9AGAM</name>
<dbReference type="EMBL" id="KN822104">
    <property type="protein sequence ID" value="KIM57213.1"/>
    <property type="molecule type" value="Genomic_DNA"/>
</dbReference>
<evidence type="ECO:0000256" key="1">
    <source>
        <dbReference type="SAM" id="MobiDB-lite"/>
    </source>
</evidence>
<organism evidence="2 3">
    <name type="scientific">Scleroderma citrinum Foug A</name>
    <dbReference type="NCBI Taxonomy" id="1036808"/>
    <lineage>
        <taxon>Eukaryota</taxon>
        <taxon>Fungi</taxon>
        <taxon>Dikarya</taxon>
        <taxon>Basidiomycota</taxon>
        <taxon>Agaricomycotina</taxon>
        <taxon>Agaricomycetes</taxon>
        <taxon>Agaricomycetidae</taxon>
        <taxon>Boletales</taxon>
        <taxon>Sclerodermatineae</taxon>
        <taxon>Sclerodermataceae</taxon>
        <taxon>Scleroderma</taxon>
    </lineage>
</organism>
<keyword evidence="3" id="KW-1185">Reference proteome</keyword>
<reference evidence="2 3" key="1">
    <citation type="submission" date="2014-04" db="EMBL/GenBank/DDBJ databases">
        <authorList>
            <consortium name="DOE Joint Genome Institute"/>
            <person name="Kuo A."/>
            <person name="Kohler A."/>
            <person name="Nagy L.G."/>
            <person name="Floudas D."/>
            <person name="Copeland A."/>
            <person name="Barry K.W."/>
            <person name="Cichocki N."/>
            <person name="Veneault-Fourrey C."/>
            <person name="LaButti K."/>
            <person name="Lindquist E.A."/>
            <person name="Lipzen A."/>
            <person name="Lundell T."/>
            <person name="Morin E."/>
            <person name="Murat C."/>
            <person name="Sun H."/>
            <person name="Tunlid A."/>
            <person name="Henrissat B."/>
            <person name="Grigoriev I.V."/>
            <person name="Hibbett D.S."/>
            <person name="Martin F."/>
            <person name="Nordberg H.P."/>
            <person name="Cantor M.N."/>
            <person name="Hua S.X."/>
        </authorList>
    </citation>
    <scope>NUCLEOTIDE SEQUENCE [LARGE SCALE GENOMIC DNA]</scope>
    <source>
        <strain evidence="2 3">Foug A</strain>
    </source>
</reference>
<evidence type="ECO:0000313" key="3">
    <source>
        <dbReference type="Proteomes" id="UP000053989"/>
    </source>
</evidence>
<feature type="compositionally biased region" description="Basic residues" evidence="1">
    <location>
        <begin position="88"/>
        <end position="97"/>
    </location>
</feature>
<dbReference type="HOGENOM" id="CLU_2347911_0_0_1"/>
<proteinExistence type="predicted"/>
<dbReference type="InParanoid" id="A0A0C2Z5I6"/>
<dbReference type="Proteomes" id="UP000053989">
    <property type="component" value="Unassembled WGS sequence"/>
</dbReference>
<accession>A0A0C2Z5I6</accession>
<feature type="compositionally biased region" description="Basic and acidic residues" evidence="1">
    <location>
        <begin position="11"/>
        <end position="20"/>
    </location>
</feature>
<feature type="region of interest" description="Disordered" evidence="1">
    <location>
        <begin position="64"/>
        <end position="97"/>
    </location>
</feature>
<reference evidence="3" key="2">
    <citation type="submission" date="2015-01" db="EMBL/GenBank/DDBJ databases">
        <title>Evolutionary Origins and Diversification of the Mycorrhizal Mutualists.</title>
        <authorList>
            <consortium name="DOE Joint Genome Institute"/>
            <consortium name="Mycorrhizal Genomics Consortium"/>
            <person name="Kohler A."/>
            <person name="Kuo A."/>
            <person name="Nagy L.G."/>
            <person name="Floudas D."/>
            <person name="Copeland A."/>
            <person name="Barry K.W."/>
            <person name="Cichocki N."/>
            <person name="Veneault-Fourrey C."/>
            <person name="LaButti K."/>
            <person name="Lindquist E.A."/>
            <person name="Lipzen A."/>
            <person name="Lundell T."/>
            <person name="Morin E."/>
            <person name="Murat C."/>
            <person name="Riley R."/>
            <person name="Ohm R."/>
            <person name="Sun H."/>
            <person name="Tunlid A."/>
            <person name="Henrissat B."/>
            <person name="Grigoriev I.V."/>
            <person name="Hibbett D.S."/>
            <person name="Martin F."/>
        </authorList>
    </citation>
    <scope>NUCLEOTIDE SEQUENCE [LARGE SCALE GENOMIC DNA]</scope>
    <source>
        <strain evidence="3">Foug A</strain>
    </source>
</reference>
<sequence>MRVDPTATAHLADHSSDRLRTNQQRVHSKGNLASILTAISFFLATDLVDAKLSCSGPRRLCGIHPRVPSNTQGHSSRLDPCSPASRSPRNHHNTCHC</sequence>
<evidence type="ECO:0000313" key="2">
    <source>
        <dbReference type="EMBL" id="KIM57213.1"/>
    </source>
</evidence>
<protein>
    <submittedName>
        <fullName evidence="2">Uncharacterized protein</fullName>
    </submittedName>
</protein>
<gene>
    <name evidence="2" type="ORF">SCLCIDRAFT_1219672</name>
</gene>